<dbReference type="EMBL" id="JAINVB010000001">
    <property type="protein sequence ID" value="MCK0087125.1"/>
    <property type="molecule type" value="Genomic_DNA"/>
</dbReference>
<proteinExistence type="predicted"/>
<comment type="caution">
    <text evidence="1">The sequence shown here is derived from an EMBL/GenBank/DDBJ whole genome shotgun (WGS) entry which is preliminary data.</text>
</comment>
<dbReference type="Proteomes" id="UP001203136">
    <property type="component" value="Unassembled WGS sequence"/>
</dbReference>
<evidence type="ECO:0000313" key="1">
    <source>
        <dbReference type="EMBL" id="MCK0087125.1"/>
    </source>
</evidence>
<dbReference type="Pfam" id="PF06854">
    <property type="entry name" value="Phage_Gp15"/>
    <property type="match status" value="1"/>
</dbReference>
<protein>
    <submittedName>
        <fullName evidence="1">Bacteriophage Gp15 family protein</fullName>
    </submittedName>
</protein>
<reference evidence="1" key="1">
    <citation type="journal article" date="2022" name="Cell Host Microbe">
        <title>Colonization of the live biotherapeutic product VE303 and modulation of the microbiota and metabolites in healthy volunteers.</title>
        <authorList>
            <person name="Dsouza M."/>
            <person name="Menon R."/>
            <person name="Crossette E."/>
            <person name="Bhattarai S.K."/>
            <person name="Schneider J."/>
            <person name="Kim Y.G."/>
            <person name="Reddy S."/>
            <person name="Caballero S."/>
            <person name="Felix C."/>
            <person name="Cornacchione L."/>
            <person name="Hendrickson J."/>
            <person name="Watson A.R."/>
            <person name="Minot S.S."/>
            <person name="Greenfield N."/>
            <person name="Schopf L."/>
            <person name="Szabady R."/>
            <person name="Patarroyo J."/>
            <person name="Smith W."/>
            <person name="Harrison P."/>
            <person name="Kuijper E.J."/>
            <person name="Kelly C.P."/>
            <person name="Olle B."/>
            <person name="Bobilev D."/>
            <person name="Silber J.L."/>
            <person name="Bucci V."/>
            <person name="Roberts B."/>
            <person name="Faith J."/>
            <person name="Norman J.M."/>
        </authorList>
    </citation>
    <scope>NUCLEOTIDE SEQUENCE</scope>
    <source>
        <strain evidence="1">VE303-04</strain>
    </source>
</reference>
<gene>
    <name evidence="1" type="ORF">K5I21_14820</name>
</gene>
<name>A0AAW5F3R1_CLOSY</name>
<accession>A0AAW5F3R1</accession>
<sequence length="108" mass="12698">MFEDWDLIVSSFLSQYGLRIRTKEFETVSWDEFKALIAGLSPETALGRVVAIRSETDKDIIKHYTKDQRRIYDDWRNREVKEMDEKTFEKEMAGLEKMFAAMCGGGKY</sequence>
<dbReference type="AlphaFoldDB" id="A0AAW5F3R1"/>
<dbReference type="InterPro" id="IPR009660">
    <property type="entry name" value="Phage_A500_Gp15"/>
</dbReference>
<organism evidence="1 2">
    <name type="scientific">Clostridium symbiosum</name>
    <name type="common">Bacteroides symbiosus</name>
    <dbReference type="NCBI Taxonomy" id="1512"/>
    <lineage>
        <taxon>Bacteria</taxon>
        <taxon>Bacillati</taxon>
        <taxon>Bacillota</taxon>
        <taxon>Clostridia</taxon>
        <taxon>Lachnospirales</taxon>
        <taxon>Lachnospiraceae</taxon>
        <taxon>Otoolea</taxon>
    </lineage>
</organism>
<evidence type="ECO:0000313" key="2">
    <source>
        <dbReference type="Proteomes" id="UP001203136"/>
    </source>
</evidence>